<feature type="compositionally biased region" description="Basic and acidic residues" evidence="5">
    <location>
        <begin position="26"/>
        <end position="38"/>
    </location>
</feature>
<dbReference type="EMBL" id="KP168455">
    <property type="protein sequence ID" value="AJV21310.1"/>
    <property type="molecule type" value="mRNA"/>
</dbReference>
<accession>A0A0D4RFK3</accession>
<dbReference type="PROSITE" id="PS50039">
    <property type="entry name" value="FORK_HEAD_3"/>
    <property type="match status" value="1"/>
</dbReference>
<dbReference type="SMART" id="SM00339">
    <property type="entry name" value="FH"/>
    <property type="match status" value="1"/>
</dbReference>
<evidence type="ECO:0000256" key="5">
    <source>
        <dbReference type="SAM" id="MobiDB-lite"/>
    </source>
</evidence>
<dbReference type="InterPro" id="IPR051770">
    <property type="entry name" value="Forkhead_box_regulator"/>
</dbReference>
<feature type="domain" description="Fork-head" evidence="6">
    <location>
        <begin position="102"/>
        <end position="196"/>
    </location>
</feature>
<evidence type="ECO:0000259" key="6">
    <source>
        <dbReference type="PROSITE" id="PS50039"/>
    </source>
</evidence>
<evidence type="ECO:0000256" key="1">
    <source>
        <dbReference type="ARBA" id="ARBA00004123"/>
    </source>
</evidence>
<dbReference type="GO" id="GO:0000978">
    <property type="term" value="F:RNA polymerase II cis-regulatory region sequence-specific DNA binding"/>
    <property type="evidence" value="ECO:0007669"/>
    <property type="project" value="TreeGrafter"/>
</dbReference>
<keyword evidence="3 4" id="KW-0539">Nucleus</keyword>
<proteinExistence type="evidence at transcript level"/>
<feature type="region of interest" description="Disordered" evidence="5">
    <location>
        <begin position="356"/>
        <end position="403"/>
    </location>
</feature>
<dbReference type="PANTHER" id="PTHR46262:SF2">
    <property type="entry name" value="FORKHEAD BOX PROTEIN BINIOU"/>
    <property type="match status" value="1"/>
</dbReference>
<protein>
    <submittedName>
        <fullName evidence="7">FoxF</fullName>
    </submittedName>
</protein>
<evidence type="ECO:0000256" key="3">
    <source>
        <dbReference type="ARBA" id="ARBA00023242"/>
    </source>
</evidence>
<reference evidence="7" key="1">
    <citation type="journal article" date="2015" name="Evodevo">
        <title>Mesodermal gene expression during the embryonic and larval development of the articulate brachiopod Terebratalia transversa.</title>
        <authorList>
            <person name="Passamaneck Y.J."/>
            <person name="Hejnol A."/>
            <person name="Martindale M.Q."/>
        </authorList>
    </citation>
    <scope>NUCLEOTIDE SEQUENCE</scope>
</reference>
<sequence length="462" mass="50041">MQSQNGISGFDSHMHIDFNKTQQDMIDIRHPSRYDKSPLRHTNTTVQDHNLQTSMLKQEHDTDKESDNTPSTTNPNLQCPPDSPDSDSKKGKTSISTRRQEKPPYSYIALIVMAIQASPTKRSTLSEIYQFLQQRFPFFRGTYQGWKNSVRHNLSLNECFIKLPKGLGRPGKGHYWTIDPAAEFMFEEGSFRRRPRGFRRKCQALKPGFGMMNNMNPYGTSMMAQHYADMLPQVPSAMGMAMGSMAHGGTAPNFDGAMMMSSHYGGTTGPTGMSAQQQALSNASMFTSGYSAGGIGSMMAPMPDYGTTAPQHGTEPMSSVTSSMYAPTTNVAAVGTGCSTLPNGIVWATPQRYTSSLKQQSLSPSGSTGSQSMSPNMSDGSPSHPSPYGPPCGANGAHLHNTVNTGEPVDLALGGSRYGQMDVSRSLASITSMYATPKNFSTYGCAAPMTLNTAGFYDKSSM</sequence>
<dbReference type="PROSITE" id="PS00657">
    <property type="entry name" value="FORK_HEAD_1"/>
    <property type="match status" value="1"/>
</dbReference>
<dbReference type="InterPro" id="IPR036388">
    <property type="entry name" value="WH-like_DNA-bd_sf"/>
</dbReference>
<evidence type="ECO:0000256" key="4">
    <source>
        <dbReference type="PROSITE-ProRule" id="PRU00089"/>
    </source>
</evidence>
<feature type="DNA-binding region" description="Fork-head" evidence="4">
    <location>
        <begin position="102"/>
        <end position="196"/>
    </location>
</feature>
<feature type="compositionally biased region" description="Polar residues" evidence="5">
    <location>
        <begin position="40"/>
        <end position="56"/>
    </location>
</feature>
<dbReference type="InterPro" id="IPR036390">
    <property type="entry name" value="WH_DNA-bd_sf"/>
</dbReference>
<feature type="compositionally biased region" description="Low complexity" evidence="5">
    <location>
        <begin position="359"/>
        <end position="383"/>
    </location>
</feature>
<dbReference type="GO" id="GO:0000981">
    <property type="term" value="F:DNA-binding transcription factor activity, RNA polymerase II-specific"/>
    <property type="evidence" value="ECO:0007669"/>
    <property type="project" value="TreeGrafter"/>
</dbReference>
<dbReference type="PROSITE" id="PS00658">
    <property type="entry name" value="FORK_HEAD_2"/>
    <property type="match status" value="1"/>
</dbReference>
<organism evidence="7">
    <name type="scientific">Terebratalia transversa</name>
    <name type="common">Transverse lampshell</name>
    <dbReference type="NCBI Taxonomy" id="34513"/>
    <lineage>
        <taxon>Eukaryota</taxon>
        <taxon>Metazoa</taxon>
        <taxon>Spiralia</taxon>
        <taxon>Lophotrochozoa</taxon>
        <taxon>Brachiopoda</taxon>
        <taxon>Rhynchonelliformea</taxon>
        <taxon>Rhynchonellata</taxon>
        <taxon>Terebratellidina</taxon>
        <taxon>Laqueoidea</taxon>
        <taxon>Laqueidae</taxon>
        <taxon>Terebratalia</taxon>
    </lineage>
</organism>
<dbReference type="InterPro" id="IPR030456">
    <property type="entry name" value="TF_fork_head_CS_2"/>
</dbReference>
<dbReference type="GO" id="GO:0005634">
    <property type="term" value="C:nucleus"/>
    <property type="evidence" value="ECO:0007669"/>
    <property type="project" value="UniProtKB-SubCell"/>
</dbReference>
<comment type="subcellular location">
    <subcellularLocation>
        <location evidence="1 4">Nucleus</location>
    </subcellularLocation>
</comment>
<name>A0A0D4RFK3_TERTR</name>
<feature type="compositionally biased region" description="Polar residues" evidence="5">
    <location>
        <begin position="68"/>
        <end position="77"/>
    </location>
</feature>
<dbReference type="AlphaFoldDB" id="A0A0D4RFK3"/>
<feature type="compositionally biased region" description="Basic and acidic residues" evidence="5">
    <location>
        <begin position="57"/>
        <end position="67"/>
    </location>
</feature>
<dbReference type="InterPro" id="IPR001766">
    <property type="entry name" value="Fork_head_dom"/>
</dbReference>
<evidence type="ECO:0000256" key="2">
    <source>
        <dbReference type="ARBA" id="ARBA00023125"/>
    </source>
</evidence>
<dbReference type="Pfam" id="PF00250">
    <property type="entry name" value="Forkhead"/>
    <property type="match status" value="1"/>
</dbReference>
<dbReference type="Gene3D" id="1.10.10.10">
    <property type="entry name" value="Winged helix-like DNA-binding domain superfamily/Winged helix DNA-binding domain"/>
    <property type="match status" value="1"/>
</dbReference>
<feature type="region of interest" description="Disordered" evidence="5">
    <location>
        <begin position="21"/>
        <end position="99"/>
    </location>
</feature>
<dbReference type="FunFam" id="1.10.10.10:FF:000071">
    <property type="entry name" value="Forkhead box F1"/>
    <property type="match status" value="1"/>
</dbReference>
<dbReference type="InterPro" id="IPR018122">
    <property type="entry name" value="TF_fork_head_CS_1"/>
</dbReference>
<keyword evidence="2 4" id="KW-0238">DNA-binding</keyword>
<gene>
    <name evidence="7" type="primary">FoxF</name>
</gene>
<dbReference type="SUPFAM" id="SSF46785">
    <property type="entry name" value="Winged helix' DNA-binding domain"/>
    <property type="match status" value="1"/>
</dbReference>
<dbReference type="PANTHER" id="PTHR46262">
    <property type="entry name" value="FORKHEAD BOX PROTEIN BINIOU"/>
    <property type="match status" value="1"/>
</dbReference>
<dbReference type="GO" id="GO:0009887">
    <property type="term" value="P:animal organ morphogenesis"/>
    <property type="evidence" value="ECO:0007669"/>
    <property type="project" value="TreeGrafter"/>
</dbReference>
<dbReference type="CDD" id="cd20020">
    <property type="entry name" value="FH_FOXF"/>
    <property type="match status" value="1"/>
</dbReference>
<dbReference type="PRINTS" id="PR00053">
    <property type="entry name" value="FORKHEAD"/>
</dbReference>
<evidence type="ECO:0000313" key="7">
    <source>
        <dbReference type="EMBL" id="AJV21310.1"/>
    </source>
</evidence>